<dbReference type="Pfam" id="PF10079">
    <property type="entry name" value="Rossmann-like_BshC"/>
    <property type="match status" value="1"/>
</dbReference>
<protein>
    <recommendedName>
        <fullName evidence="2">Putative cysteine ligase BshC</fullName>
        <ecNumber evidence="2">6.-.-.-</ecNumber>
    </recommendedName>
</protein>
<dbReference type="InterPro" id="IPR011199">
    <property type="entry name" value="Bacillithiol_biosynth_BshC"/>
</dbReference>
<dbReference type="STRING" id="545501.BN997_04346"/>
<dbReference type="Pfam" id="PF24850">
    <property type="entry name" value="CC_BshC"/>
    <property type="match status" value="1"/>
</dbReference>
<feature type="domain" description="Bacillithiol biosynthesis BshC C-terminal coiled-coil" evidence="4">
    <location>
        <begin position="385"/>
        <end position="542"/>
    </location>
</feature>
<dbReference type="NCBIfam" id="TIGR03998">
    <property type="entry name" value="thiol_BshC"/>
    <property type="match status" value="1"/>
</dbReference>
<organism evidence="5 6">
    <name type="scientific">Oceanobacillus oncorhynchi</name>
    <dbReference type="NCBI Taxonomy" id="545501"/>
    <lineage>
        <taxon>Bacteria</taxon>
        <taxon>Bacillati</taxon>
        <taxon>Bacillota</taxon>
        <taxon>Bacilli</taxon>
        <taxon>Bacillales</taxon>
        <taxon>Bacillaceae</taxon>
        <taxon>Oceanobacillus</taxon>
    </lineage>
</organism>
<feature type="domain" description="Bacillithiol biosynthesis BshC N-terminal Rossmann-like" evidence="3">
    <location>
        <begin position="1"/>
        <end position="382"/>
    </location>
</feature>
<dbReference type="HAMAP" id="MF_01867">
    <property type="entry name" value="BshC"/>
    <property type="match status" value="1"/>
</dbReference>
<name>A0A0A1MY04_9BACI</name>
<dbReference type="EC" id="6.-.-.-" evidence="2"/>
<evidence type="ECO:0000259" key="4">
    <source>
        <dbReference type="Pfam" id="PF24850"/>
    </source>
</evidence>
<dbReference type="PIRSF" id="PIRSF012535">
    <property type="entry name" value="UCP012535"/>
    <property type="match status" value="1"/>
</dbReference>
<evidence type="ECO:0000259" key="3">
    <source>
        <dbReference type="Pfam" id="PF10079"/>
    </source>
</evidence>
<sequence length="542" mass="62240">MQINSLTLPAANRLVADYKKEAENITQLFDYHPYNDFHKRLQDVAEKDFDRHGLTNVLHTLNKEWGAPEETLKQIERLNDKQSTVVIGGQQAGLLTGPSYTINKIISILELAKQQEKLLEAPVVPVFWIAGEDHDFEEINHIYCPKDDGDFHKLKLRTKNIDAGRKAVSELEMDKKELSKWVEAVFEALPETAYTRDIYTVIQEIQQKASNYIDFFARLIFALFPNQGIVLVDSGNAAFRKLESECFVELIQNQSQISGSVVKTLKTLEKHQYPLAIEADTSDGNIFYHDDIQGRILLNVDESGNWVGKQQEISFNVEELKDIARNTPWKLSNNVVTRPIMQEYMFPTLAFIAGPGEIAYWAGLKAGFHVMNLQMPPVVPRLSLTFLDAATKKLVTKYQLTVKDVILNGVQATVKDYMERNGQREIDQITEDVAEKIKEAHQPIREMASEMGDDIQALSKKNLAYLLEDIQFMNKRFHKEFEKKHAKVLCEFNQLEQVLHPHGGLQERVWNPLFLWNHYGTEFISQLTAFSFDMEQGHWVVE</sequence>
<dbReference type="Proteomes" id="UP000040453">
    <property type="component" value="Unassembled WGS sequence"/>
</dbReference>
<dbReference type="OrthoDB" id="9765151at2"/>
<proteinExistence type="inferred from homology"/>
<keyword evidence="1 2" id="KW-0436">Ligase</keyword>
<dbReference type="GO" id="GO:0016874">
    <property type="term" value="F:ligase activity"/>
    <property type="evidence" value="ECO:0007669"/>
    <property type="project" value="UniProtKB-UniRule"/>
</dbReference>
<evidence type="ECO:0000256" key="1">
    <source>
        <dbReference type="ARBA" id="ARBA00022598"/>
    </source>
</evidence>
<evidence type="ECO:0000313" key="5">
    <source>
        <dbReference type="EMBL" id="CEI84399.1"/>
    </source>
</evidence>
<accession>A0A0A1MY04</accession>
<evidence type="ECO:0000256" key="2">
    <source>
        <dbReference type="HAMAP-Rule" id="MF_01867"/>
    </source>
</evidence>
<dbReference type="EMBL" id="CDGG01000001">
    <property type="protein sequence ID" value="CEI84399.1"/>
    <property type="molecule type" value="Genomic_DNA"/>
</dbReference>
<keyword evidence="6" id="KW-1185">Reference proteome</keyword>
<dbReference type="RefSeq" id="WP_042535201.1">
    <property type="nucleotide sequence ID" value="NZ_CAXOIH010000001.1"/>
</dbReference>
<dbReference type="InterPro" id="IPR055398">
    <property type="entry name" value="Rossmann-like_BshC"/>
</dbReference>
<reference evidence="5 6" key="1">
    <citation type="submission" date="2014-11" db="EMBL/GenBank/DDBJ databases">
        <authorList>
            <person name="Urmite Genomes Urmite Genomes"/>
        </authorList>
    </citation>
    <scope>NUCLEOTIDE SEQUENCE [LARGE SCALE GENOMIC DNA]</scope>
    <source>
        <strain evidence="5 6">Oc5</strain>
    </source>
</reference>
<comment type="similarity">
    <text evidence="2">Belongs to the BshC family.</text>
</comment>
<comment type="function">
    <text evidence="2">Involved in bacillithiol (BSH) biosynthesis. May catalyze the last step of the pathway, the addition of cysteine to glucosamine malate (GlcN-Mal) to generate BSH.</text>
</comment>
<evidence type="ECO:0000313" key="6">
    <source>
        <dbReference type="Proteomes" id="UP000040453"/>
    </source>
</evidence>
<dbReference type="InterPro" id="IPR055399">
    <property type="entry name" value="CC_BshC"/>
</dbReference>
<gene>
    <name evidence="2" type="primary">bshC</name>
    <name evidence="5" type="ORF">BN997_04346</name>
</gene>
<dbReference type="AlphaFoldDB" id="A0A0A1MY04"/>